<dbReference type="SUPFAM" id="SSF57845">
    <property type="entry name" value="B-box zinc-binding domain"/>
    <property type="match status" value="1"/>
</dbReference>
<dbReference type="InterPro" id="IPR013320">
    <property type="entry name" value="ConA-like_dom_sf"/>
</dbReference>
<dbReference type="EC" id="2.3.2.27" evidence="6"/>
<dbReference type="GO" id="GO:0046596">
    <property type="term" value="P:regulation of viral entry into host cell"/>
    <property type="evidence" value="ECO:0007669"/>
    <property type="project" value="Ensembl"/>
</dbReference>
<keyword evidence="10" id="KW-0808">Transferase</keyword>
<dbReference type="AlphaFoldDB" id="H9GEX7"/>
<dbReference type="PRINTS" id="PR01407">
    <property type="entry name" value="BUTYPHLNCDUF"/>
</dbReference>
<gene>
    <name evidence="24" type="primary">TRIM25</name>
</gene>
<keyword evidence="16" id="KW-0391">Immunity</keyword>
<keyword evidence="13 20" id="KW-0863">Zinc-finger</keyword>
<accession>H9GEX7</accession>
<dbReference type="GO" id="GO:0002753">
    <property type="term" value="P:cytoplasmic pattern recognition receptor signaling pathway"/>
    <property type="evidence" value="ECO:0007669"/>
    <property type="project" value="Ensembl"/>
</dbReference>
<dbReference type="GO" id="GO:0043123">
    <property type="term" value="P:positive regulation of canonical NF-kappaB signal transduction"/>
    <property type="evidence" value="ECO:0007669"/>
    <property type="project" value="Ensembl"/>
</dbReference>
<dbReference type="Proteomes" id="UP000001646">
    <property type="component" value="Unplaced"/>
</dbReference>
<keyword evidence="8" id="KW-0597">Phosphoprotein</keyword>
<dbReference type="GO" id="GO:0008270">
    <property type="term" value="F:zinc ion binding"/>
    <property type="evidence" value="ECO:0007669"/>
    <property type="project" value="UniProtKB-KW"/>
</dbReference>
<evidence type="ECO:0000256" key="5">
    <source>
        <dbReference type="ARBA" id="ARBA00009651"/>
    </source>
</evidence>
<dbReference type="FunFam" id="2.60.120.920:FF:000045">
    <property type="entry name" value="E3 ubiquitin/ISG15 ligase TRIM25"/>
    <property type="match status" value="1"/>
</dbReference>
<evidence type="ECO:0000256" key="16">
    <source>
        <dbReference type="ARBA" id="ARBA00022859"/>
    </source>
</evidence>
<dbReference type="InterPro" id="IPR001841">
    <property type="entry name" value="Znf_RING"/>
</dbReference>
<reference evidence="24" key="1">
    <citation type="submission" date="2009-12" db="EMBL/GenBank/DDBJ databases">
        <title>The Genome Sequence of Anolis carolinensis (Green Anole Lizard).</title>
        <authorList>
            <consortium name="The Genome Sequencing Platform"/>
            <person name="Di Palma F."/>
            <person name="Alfoldi J."/>
            <person name="Heiman D."/>
            <person name="Young S."/>
            <person name="Grabherr M."/>
            <person name="Johnson J."/>
            <person name="Lander E.S."/>
            <person name="Lindblad-Toh K."/>
        </authorList>
    </citation>
    <scope>NUCLEOTIDE SEQUENCE [LARGE SCALE GENOMIC DNA]</scope>
    <source>
        <strain evidence="24">JBL SC #1</strain>
    </source>
</reference>
<keyword evidence="12" id="KW-0479">Metal-binding</keyword>
<dbReference type="STRING" id="28377.ENSACAP00000009034"/>
<dbReference type="InterPro" id="IPR003877">
    <property type="entry name" value="SPRY_dom"/>
</dbReference>
<evidence type="ECO:0000256" key="20">
    <source>
        <dbReference type="PROSITE-ProRule" id="PRU00175"/>
    </source>
</evidence>
<feature type="compositionally biased region" description="Polar residues" evidence="21">
    <location>
        <begin position="432"/>
        <end position="445"/>
    </location>
</feature>
<evidence type="ECO:0000256" key="1">
    <source>
        <dbReference type="ARBA" id="ARBA00000900"/>
    </source>
</evidence>
<evidence type="ECO:0000259" key="23">
    <source>
        <dbReference type="PROSITE" id="PS50188"/>
    </source>
</evidence>
<dbReference type="InterPro" id="IPR043136">
    <property type="entry name" value="B30.2/SPRY_sf"/>
</dbReference>
<evidence type="ECO:0000256" key="4">
    <source>
        <dbReference type="ARBA" id="ARBA00004906"/>
    </source>
</evidence>
<evidence type="ECO:0000259" key="22">
    <source>
        <dbReference type="PROSITE" id="PS50089"/>
    </source>
</evidence>
<organism evidence="24 25">
    <name type="scientific">Anolis carolinensis</name>
    <name type="common">Green anole</name>
    <name type="synonym">American chameleon</name>
    <dbReference type="NCBI Taxonomy" id="28377"/>
    <lineage>
        <taxon>Eukaryota</taxon>
        <taxon>Metazoa</taxon>
        <taxon>Chordata</taxon>
        <taxon>Craniata</taxon>
        <taxon>Vertebrata</taxon>
        <taxon>Euteleostomi</taxon>
        <taxon>Lepidosauria</taxon>
        <taxon>Squamata</taxon>
        <taxon>Bifurcata</taxon>
        <taxon>Unidentata</taxon>
        <taxon>Episquamata</taxon>
        <taxon>Toxicofera</taxon>
        <taxon>Iguania</taxon>
        <taxon>Dactyloidae</taxon>
        <taxon>Anolis</taxon>
    </lineage>
</organism>
<dbReference type="Gene3D" id="2.60.120.920">
    <property type="match status" value="1"/>
</dbReference>
<dbReference type="InterPro" id="IPR017907">
    <property type="entry name" value="Znf_RING_CS"/>
</dbReference>
<dbReference type="GO" id="GO:0070936">
    <property type="term" value="P:protein K48-linked ubiquitination"/>
    <property type="evidence" value="ECO:0007669"/>
    <property type="project" value="Ensembl"/>
</dbReference>
<reference evidence="24" key="3">
    <citation type="submission" date="2025-09" db="UniProtKB">
        <authorList>
            <consortium name="Ensembl"/>
        </authorList>
    </citation>
    <scope>IDENTIFICATION</scope>
</reference>
<dbReference type="GO" id="GO:0039552">
    <property type="term" value="F:RIG-I binding"/>
    <property type="evidence" value="ECO:0007669"/>
    <property type="project" value="Ensembl"/>
</dbReference>
<dbReference type="Bgee" id="ENSACAG00000009216">
    <property type="expression patterns" value="Expressed in dewlap and 12 other cell types or tissues"/>
</dbReference>
<dbReference type="PROSITE" id="PS50188">
    <property type="entry name" value="B302_SPRY"/>
    <property type="match status" value="1"/>
</dbReference>
<dbReference type="InterPro" id="IPR027370">
    <property type="entry name" value="Znf-RING_euk"/>
</dbReference>
<comment type="subcellular location">
    <subcellularLocation>
        <location evidence="3">Cytoplasm</location>
    </subcellularLocation>
    <subcellularLocation>
        <location evidence="2">Nucleus</location>
    </subcellularLocation>
</comment>
<evidence type="ECO:0000256" key="13">
    <source>
        <dbReference type="ARBA" id="ARBA00022771"/>
    </source>
</evidence>
<dbReference type="GO" id="GO:0016604">
    <property type="term" value="C:nuclear body"/>
    <property type="evidence" value="ECO:0007669"/>
    <property type="project" value="Ensembl"/>
</dbReference>
<feature type="domain" description="RING-type" evidence="22">
    <location>
        <begin position="22"/>
        <end position="66"/>
    </location>
</feature>
<dbReference type="GO" id="GO:0010494">
    <property type="term" value="C:cytoplasmic stress granule"/>
    <property type="evidence" value="ECO:0007669"/>
    <property type="project" value="Ensembl"/>
</dbReference>
<dbReference type="PROSITE" id="PS50089">
    <property type="entry name" value="ZF_RING_2"/>
    <property type="match status" value="1"/>
</dbReference>
<dbReference type="GO" id="GO:0043627">
    <property type="term" value="P:response to estrogen"/>
    <property type="evidence" value="ECO:0007669"/>
    <property type="project" value="Ensembl"/>
</dbReference>
<dbReference type="SUPFAM" id="SSF49899">
    <property type="entry name" value="Concanavalin A-like lectins/glucanases"/>
    <property type="match status" value="1"/>
</dbReference>
<dbReference type="PANTHER" id="PTHR25465">
    <property type="entry name" value="B-BOX DOMAIN CONTAINING"/>
    <property type="match status" value="1"/>
</dbReference>
<keyword evidence="11" id="KW-0528">Neurotoxin</keyword>
<dbReference type="OrthoDB" id="6270329at2759"/>
<dbReference type="GO" id="GO:0043161">
    <property type="term" value="P:proteasome-mediated ubiquitin-dependent protein catabolic process"/>
    <property type="evidence" value="ECO:0007669"/>
    <property type="project" value="Ensembl"/>
</dbReference>
<evidence type="ECO:0000256" key="3">
    <source>
        <dbReference type="ARBA" id="ARBA00004496"/>
    </source>
</evidence>
<dbReference type="CDD" id="cd16597">
    <property type="entry name" value="RING-HC_TRIM25_C-IV"/>
    <property type="match status" value="1"/>
</dbReference>
<dbReference type="GO" id="GO:0034599">
    <property type="term" value="P:cellular response to oxidative stress"/>
    <property type="evidence" value="ECO:0007669"/>
    <property type="project" value="Ensembl"/>
</dbReference>
<evidence type="ECO:0000256" key="15">
    <source>
        <dbReference type="ARBA" id="ARBA00022833"/>
    </source>
</evidence>
<dbReference type="Gene3D" id="3.30.40.10">
    <property type="entry name" value="Zinc/RING finger domain, C3HC4 (zinc finger)"/>
    <property type="match status" value="1"/>
</dbReference>
<evidence type="ECO:0000256" key="19">
    <source>
        <dbReference type="ARBA" id="ARBA00034460"/>
    </source>
</evidence>
<dbReference type="GeneTree" id="ENSGT00940000160741"/>
<evidence type="ECO:0000256" key="6">
    <source>
        <dbReference type="ARBA" id="ARBA00012483"/>
    </source>
</evidence>
<dbReference type="GO" id="GO:0036503">
    <property type="term" value="P:ERAD pathway"/>
    <property type="evidence" value="ECO:0007669"/>
    <property type="project" value="Ensembl"/>
</dbReference>
<dbReference type="GO" id="GO:1990830">
    <property type="term" value="P:cellular response to leukemia inhibitory factor"/>
    <property type="evidence" value="ECO:0007669"/>
    <property type="project" value="Ensembl"/>
</dbReference>
<dbReference type="GO" id="GO:0009299">
    <property type="term" value="P:mRNA transcription"/>
    <property type="evidence" value="ECO:0007669"/>
    <property type="project" value="Ensembl"/>
</dbReference>
<dbReference type="GO" id="GO:0019076">
    <property type="term" value="P:viral release from host cell"/>
    <property type="evidence" value="ECO:0007669"/>
    <property type="project" value="Ensembl"/>
</dbReference>
<dbReference type="InterPro" id="IPR013083">
    <property type="entry name" value="Znf_RING/FYVE/PHD"/>
</dbReference>
<dbReference type="KEGG" id="acs:100567794"/>
<feature type="compositionally biased region" description="Low complexity" evidence="21">
    <location>
        <begin position="404"/>
        <end position="420"/>
    </location>
</feature>
<dbReference type="GO" id="GO:0003713">
    <property type="term" value="F:transcription coactivator activity"/>
    <property type="evidence" value="ECO:0007669"/>
    <property type="project" value="Ensembl"/>
</dbReference>
<dbReference type="SMART" id="SM00589">
    <property type="entry name" value="PRY"/>
    <property type="match status" value="1"/>
</dbReference>
<dbReference type="eggNOG" id="KOG2177">
    <property type="taxonomic scope" value="Eukaryota"/>
</dbReference>
<dbReference type="GO" id="GO:0046597">
    <property type="term" value="P:host-mediated suppression of symbiont invasion"/>
    <property type="evidence" value="ECO:0007669"/>
    <property type="project" value="Ensembl"/>
</dbReference>
<dbReference type="Pfam" id="PF13765">
    <property type="entry name" value="PRY"/>
    <property type="match status" value="1"/>
</dbReference>
<evidence type="ECO:0000256" key="8">
    <source>
        <dbReference type="ARBA" id="ARBA00022553"/>
    </source>
</evidence>
<dbReference type="SMART" id="SM00449">
    <property type="entry name" value="SPRY"/>
    <property type="match status" value="1"/>
</dbReference>
<dbReference type="Ensembl" id="ENSACAT00000009227.4">
    <property type="protein sequence ID" value="ENSACAP00000009034.3"/>
    <property type="gene ID" value="ENSACAG00000009216.4"/>
</dbReference>
<evidence type="ECO:0000256" key="7">
    <source>
        <dbReference type="ARBA" id="ARBA00022490"/>
    </source>
</evidence>
<keyword evidence="14" id="KW-0833">Ubl conjugation pathway</keyword>
<evidence type="ECO:0000256" key="21">
    <source>
        <dbReference type="SAM" id="MobiDB-lite"/>
    </source>
</evidence>
<evidence type="ECO:0000256" key="17">
    <source>
        <dbReference type="ARBA" id="ARBA00023054"/>
    </source>
</evidence>
<dbReference type="Gene3D" id="3.30.160.60">
    <property type="entry name" value="Classic Zinc Finger"/>
    <property type="match status" value="1"/>
</dbReference>
<dbReference type="GeneID" id="100567794"/>
<dbReference type="CDD" id="cd19769">
    <property type="entry name" value="Bbox2_TRIM16-like"/>
    <property type="match status" value="1"/>
</dbReference>
<sequence length="642" mass="72320">MAGLSRAPSLPVLFGLEEELTCSICLCLFESPVTTPCGHNFCLPCLEMTWAPGKAPGESFSCPQCRTHFHSRPELKKNTVLCRVVEQFEREPAKEEPGPKTVEKKAPQESPVPCDSCLGAQAAQTCLSCMASFCQEHLRPHLESPAFKGHHLVPPVRDLHHKKCPDHGKLLEFHCQDHGGCICCFCLVTHKACDTIPLAQAKEEKEMQLKKRLTELYTLNEKALQSLDQVRSQQKQTSDTASRKLDLLKSEFQEIKALIQEEEEESVKKVLAEKQRVLDKYDFVYKVLGKKKSEIQGERDQIEMALSAGDDIAFLTKATKLRPMQIKDVFIPKIELDQKVIHAVYQKSFGLKENVKQYLTQPEEKKTEGSSQPKPLQHGKKNPGSNASKQDSIPLKTSVEMASKEANAASSTAAASNTAETKQRRRPAKRAQSPNQRARSSSRTVLGIQSVTPETFVGKSREELLEFAATFCLDFNTAHKKVVLSEKNTKMSVSEIPQNYSHHPQRFSYCSQVLGFQCFKRGIHYWEVEMEHNNFCGIGICYGTMPRQGAESRLGRNSSSWCIEWFNARISAWHNDIEKCLPNTKVQKIGVLLNYEGGFVIFFGVAEKMILLYKFRAQFTEALYPAFWVFSSGTTISICQLK</sequence>
<comment type="catalytic activity">
    <reaction evidence="1">
        <text>S-ubiquitinyl-[E2 ubiquitin-conjugating enzyme]-L-cysteine + [acceptor protein]-L-lysine = [E2 ubiquitin-conjugating enzyme]-L-cysteine + N(6)-ubiquitinyl-[acceptor protein]-L-lysine.</text>
        <dbReference type="EC" id="2.3.2.27"/>
    </reaction>
</comment>
<dbReference type="Gene3D" id="4.10.830.40">
    <property type="match status" value="1"/>
</dbReference>
<evidence type="ECO:0000256" key="9">
    <source>
        <dbReference type="ARBA" id="ARBA00022588"/>
    </source>
</evidence>
<dbReference type="InterPro" id="IPR051051">
    <property type="entry name" value="E3_ubiq-ligase_TRIM/RNF"/>
</dbReference>
<evidence type="ECO:0000256" key="10">
    <source>
        <dbReference type="ARBA" id="ARBA00022679"/>
    </source>
</evidence>
<keyword evidence="18" id="KW-0539">Nucleus</keyword>
<dbReference type="InterPro" id="IPR001870">
    <property type="entry name" value="B30.2/SPRY"/>
</dbReference>
<feature type="region of interest" description="Disordered" evidence="21">
    <location>
        <begin position="92"/>
        <end position="111"/>
    </location>
</feature>
<evidence type="ECO:0000313" key="25">
    <source>
        <dbReference type="Proteomes" id="UP000001646"/>
    </source>
</evidence>
<protein>
    <recommendedName>
        <fullName evidence="6">RING-type E3 ubiquitin transferase</fullName>
        <ecNumber evidence="6">2.3.2.27</ecNumber>
    </recommendedName>
</protein>
<dbReference type="PROSITE" id="PS00518">
    <property type="entry name" value="ZF_RING_1"/>
    <property type="match status" value="1"/>
</dbReference>
<comment type="function">
    <text evidence="19">Neurotoxin that produces dose-dependent hypolocomotion and hyperalgesia in mice. May directly act on the central nervous system, as it is 6500-fold more potent when administered intracerebroventricularly than intraperitoneal.</text>
</comment>
<keyword evidence="11" id="KW-0800">Toxin</keyword>
<keyword evidence="17" id="KW-0175">Coiled coil</keyword>
<evidence type="ECO:0000256" key="12">
    <source>
        <dbReference type="ARBA" id="ARBA00022723"/>
    </source>
</evidence>
<dbReference type="SUPFAM" id="SSF57850">
    <property type="entry name" value="RING/U-box"/>
    <property type="match status" value="1"/>
</dbReference>
<dbReference type="GO" id="GO:0044790">
    <property type="term" value="P:suppression of viral release by host"/>
    <property type="evidence" value="ECO:0007669"/>
    <property type="project" value="Ensembl"/>
</dbReference>
<feature type="domain" description="B30.2/SPRY" evidence="23">
    <location>
        <begin position="451"/>
        <end position="642"/>
    </location>
</feature>
<dbReference type="InterPro" id="IPR006574">
    <property type="entry name" value="PRY"/>
</dbReference>
<dbReference type="SMART" id="SM00184">
    <property type="entry name" value="RING"/>
    <property type="match status" value="1"/>
</dbReference>
<keyword evidence="9" id="KW-0399">Innate immunity</keyword>
<dbReference type="PANTHER" id="PTHR25465:SF77">
    <property type="entry name" value="E3 UBIQUITIN_ISG15 LIGASE TRIM25"/>
    <property type="match status" value="1"/>
</dbReference>
<keyword evidence="7" id="KW-0963">Cytoplasm</keyword>
<dbReference type="GO" id="GO:0061630">
    <property type="term" value="F:ubiquitin protein ligase activity"/>
    <property type="evidence" value="ECO:0007669"/>
    <property type="project" value="UniProtKB-EC"/>
</dbReference>
<dbReference type="Pfam" id="PF13445">
    <property type="entry name" value="zf-RING_UBOX"/>
    <property type="match status" value="1"/>
</dbReference>
<evidence type="ECO:0000313" key="24">
    <source>
        <dbReference type="Ensembl" id="ENSACAP00000009034.3"/>
    </source>
</evidence>
<feature type="compositionally biased region" description="Basic and acidic residues" evidence="21">
    <location>
        <begin position="92"/>
        <end position="107"/>
    </location>
</feature>
<reference evidence="24" key="2">
    <citation type="submission" date="2025-08" db="UniProtKB">
        <authorList>
            <consortium name="Ensembl"/>
        </authorList>
    </citation>
    <scope>IDENTIFICATION</scope>
</reference>
<evidence type="ECO:0000256" key="2">
    <source>
        <dbReference type="ARBA" id="ARBA00004123"/>
    </source>
</evidence>
<keyword evidence="15" id="KW-0862">Zinc</keyword>
<dbReference type="GO" id="GO:0140374">
    <property type="term" value="P:antiviral innate immune response"/>
    <property type="evidence" value="ECO:0007669"/>
    <property type="project" value="Ensembl"/>
</dbReference>
<dbReference type="GO" id="GO:0032880">
    <property type="term" value="P:regulation of protein localization"/>
    <property type="evidence" value="ECO:0007669"/>
    <property type="project" value="Ensembl"/>
</dbReference>
<dbReference type="GO" id="GO:0005829">
    <property type="term" value="C:cytosol"/>
    <property type="evidence" value="ECO:0007669"/>
    <property type="project" value="Ensembl"/>
</dbReference>
<dbReference type="GO" id="GO:0006513">
    <property type="term" value="P:protein monoubiquitination"/>
    <property type="evidence" value="ECO:0007669"/>
    <property type="project" value="Ensembl"/>
</dbReference>
<evidence type="ECO:0000256" key="11">
    <source>
        <dbReference type="ARBA" id="ARBA00022699"/>
    </source>
</evidence>
<comment type="pathway">
    <text evidence="4">Protein modification; protein ubiquitination.</text>
</comment>
<evidence type="ECO:0000256" key="18">
    <source>
        <dbReference type="ARBA" id="ARBA00023242"/>
    </source>
</evidence>
<name>H9GEX7_ANOCA</name>
<comment type="similarity">
    <text evidence="5">Belongs to the ohanin/vespryn family.</text>
</comment>
<dbReference type="CDD" id="cd19842">
    <property type="entry name" value="Bbox1_TRIM25-like_C-IV"/>
    <property type="match status" value="1"/>
</dbReference>
<dbReference type="InParanoid" id="H9GEX7"/>
<proteinExistence type="inferred from homology"/>
<dbReference type="InterPro" id="IPR003879">
    <property type="entry name" value="Butyrophylin_SPRY"/>
</dbReference>
<dbReference type="HOGENOM" id="CLU_013137_0_2_1"/>
<evidence type="ECO:0000256" key="14">
    <source>
        <dbReference type="ARBA" id="ARBA00022786"/>
    </source>
</evidence>
<dbReference type="Pfam" id="PF00622">
    <property type="entry name" value="SPRY"/>
    <property type="match status" value="1"/>
</dbReference>
<keyword evidence="25" id="KW-1185">Reference proteome</keyword>
<feature type="region of interest" description="Disordered" evidence="21">
    <location>
        <begin position="360"/>
        <end position="445"/>
    </location>
</feature>